<protein>
    <submittedName>
        <fullName evidence="3">Carbohydrate-binding family V/XII</fullName>
    </submittedName>
</protein>
<proteinExistence type="predicted"/>
<keyword evidence="4" id="KW-1185">Reference proteome</keyword>
<keyword evidence="2" id="KW-0732">Signal</keyword>
<dbReference type="RefSeq" id="WP_302723348.1">
    <property type="nucleotide sequence ID" value="NZ_JAULRU010000610.1"/>
</dbReference>
<reference evidence="3 4" key="1">
    <citation type="submission" date="2023-11" db="EMBL/GenBank/DDBJ databases">
        <title>Gilvimarinus fulvus sp. nov., isolated from the surface of Kelp.</title>
        <authorList>
            <person name="Sun Y.Y."/>
            <person name="Gong Y."/>
            <person name="Du Z.J."/>
        </authorList>
    </citation>
    <scope>NUCLEOTIDE SEQUENCE [LARGE SCALE GENOMIC DNA]</scope>
    <source>
        <strain evidence="3 4">SDUM040013</strain>
    </source>
</reference>
<dbReference type="EMBL" id="JAXAFO010000034">
    <property type="protein sequence ID" value="MDX6850902.1"/>
    <property type="molecule type" value="Genomic_DNA"/>
</dbReference>
<evidence type="ECO:0000313" key="4">
    <source>
        <dbReference type="Proteomes" id="UP001273505"/>
    </source>
</evidence>
<name>A0ABU4S156_9GAMM</name>
<sequence length="738" mass="82292">MKGTMGIKWVAMLCLALSAFSVHAIDWPQQITAKEGSVVVYQPQPESMQGNRLSGRAAMSLELKGQPAPIFGAFWFNARIDTNQDAGTVFVRDLKVTKVRWPDSSEADEARFTEVVESALPQAGFVASLDALSASLESAEIEQKSLTELKTDAPVILFRDELSVLLMFDGEPRFSDVENSHYERALNSPFVVVRDKKSKITYLSSGNFWYSAAKPTGPYTSITNPPADLVKMLPKTEEKPAEGAVAPAIVVATQPTELIVTQGEARWKSLAGGKLLYVENTETPWLRDIEAGKMYLLLSGRWFSANNENGPWQFARPDQLPKSFSEIPPDSDIGGVRTAVAGTDEAEDAMLDAAIPQTTAVKRSEATLEVSYDGKPEFASIDGTTVAYAVNTGAQVLKIDNHFYAVDNGVWFESNKATGPWTVADNVPSEKIKQIPPSSPVYNTTYVEVYDSTPDVVYVGYRPGYLWSFPYYGVPVYGTGWYYPPYWGATYYPRPPTWGFNVGYNPWTGWNYGVSWSNGFFSFGVSWGGGWSGPYRPWGCCHGWYGGGYRPPVVINTGNINIGNNINVGNRVNVNNRLNNTSIKRKTQAKNIYQRPGNVKRNASSATIHNHLKQAKTLNTRDNNVFADKHGNVARKVGDNWQTRDNGSWNNHQDLTIQEERIPQRHDNIGSQSKEMPRPQFDNHLQRDRQYNRPSTRPTLDRGGLNRDFGARQRGMNRSMNRPMNRQMPVRGGGGFRR</sequence>
<evidence type="ECO:0000256" key="1">
    <source>
        <dbReference type="SAM" id="MobiDB-lite"/>
    </source>
</evidence>
<feature type="compositionally biased region" description="Polar residues" evidence="1">
    <location>
        <begin position="640"/>
        <end position="656"/>
    </location>
</feature>
<evidence type="ECO:0000256" key="2">
    <source>
        <dbReference type="SAM" id="SignalP"/>
    </source>
</evidence>
<feature type="region of interest" description="Disordered" evidence="1">
    <location>
        <begin position="638"/>
        <end position="738"/>
    </location>
</feature>
<feature type="compositionally biased region" description="Basic and acidic residues" evidence="1">
    <location>
        <begin position="658"/>
        <end position="668"/>
    </location>
</feature>
<gene>
    <name evidence="3" type="ORF">SCD92_16120</name>
</gene>
<accession>A0ABU4S156</accession>
<comment type="caution">
    <text evidence="3">The sequence shown here is derived from an EMBL/GenBank/DDBJ whole genome shotgun (WGS) entry which is preliminary data.</text>
</comment>
<organism evidence="3 4">
    <name type="scientific">Gilvimarinus gilvus</name>
    <dbReference type="NCBI Taxonomy" id="3058038"/>
    <lineage>
        <taxon>Bacteria</taxon>
        <taxon>Pseudomonadati</taxon>
        <taxon>Pseudomonadota</taxon>
        <taxon>Gammaproteobacteria</taxon>
        <taxon>Cellvibrionales</taxon>
        <taxon>Cellvibrionaceae</taxon>
        <taxon>Gilvimarinus</taxon>
    </lineage>
</organism>
<evidence type="ECO:0000313" key="3">
    <source>
        <dbReference type="EMBL" id="MDX6850902.1"/>
    </source>
</evidence>
<feature type="chain" id="PRO_5047415903" evidence="2">
    <location>
        <begin position="25"/>
        <end position="738"/>
    </location>
</feature>
<feature type="signal peptide" evidence="2">
    <location>
        <begin position="1"/>
        <end position="24"/>
    </location>
</feature>
<dbReference type="Proteomes" id="UP001273505">
    <property type="component" value="Unassembled WGS sequence"/>
</dbReference>